<accession>G3I9A0</accession>
<name>G3I9A0_CRIGR</name>
<dbReference type="Proteomes" id="UP000001075">
    <property type="component" value="Unassembled WGS sequence"/>
</dbReference>
<dbReference type="EMBL" id="JH001584">
    <property type="protein sequence ID" value="EGV96678.1"/>
    <property type="molecule type" value="Genomic_DNA"/>
</dbReference>
<evidence type="ECO:0000256" key="1">
    <source>
        <dbReference type="SAM" id="MobiDB-lite"/>
    </source>
</evidence>
<dbReference type="AlphaFoldDB" id="G3I9A0"/>
<organism evidence="2 3">
    <name type="scientific">Cricetulus griseus</name>
    <name type="common">Chinese hamster</name>
    <name type="synonym">Cricetulus barabensis griseus</name>
    <dbReference type="NCBI Taxonomy" id="10029"/>
    <lineage>
        <taxon>Eukaryota</taxon>
        <taxon>Metazoa</taxon>
        <taxon>Chordata</taxon>
        <taxon>Craniata</taxon>
        <taxon>Vertebrata</taxon>
        <taxon>Euteleostomi</taxon>
        <taxon>Mammalia</taxon>
        <taxon>Eutheria</taxon>
        <taxon>Euarchontoglires</taxon>
        <taxon>Glires</taxon>
        <taxon>Rodentia</taxon>
        <taxon>Myomorpha</taxon>
        <taxon>Muroidea</taxon>
        <taxon>Cricetidae</taxon>
        <taxon>Cricetinae</taxon>
        <taxon>Cricetulus</taxon>
    </lineage>
</organism>
<protein>
    <submittedName>
        <fullName evidence="2">Uncharacterized protein</fullName>
    </submittedName>
</protein>
<proteinExistence type="predicted"/>
<evidence type="ECO:0000313" key="3">
    <source>
        <dbReference type="Proteomes" id="UP000001075"/>
    </source>
</evidence>
<dbReference type="InParanoid" id="G3I9A0"/>
<gene>
    <name evidence="2" type="ORF">I79_020136</name>
</gene>
<feature type="region of interest" description="Disordered" evidence="1">
    <location>
        <begin position="18"/>
        <end position="54"/>
    </location>
</feature>
<evidence type="ECO:0000313" key="2">
    <source>
        <dbReference type="EMBL" id="EGV96678.1"/>
    </source>
</evidence>
<reference evidence="3" key="1">
    <citation type="journal article" date="2011" name="Nat. Biotechnol.">
        <title>The genomic sequence of the Chinese hamster ovary (CHO)-K1 cell line.</title>
        <authorList>
            <person name="Xu X."/>
            <person name="Nagarajan H."/>
            <person name="Lewis N.E."/>
            <person name="Pan S."/>
            <person name="Cai Z."/>
            <person name="Liu X."/>
            <person name="Chen W."/>
            <person name="Xie M."/>
            <person name="Wang W."/>
            <person name="Hammond S."/>
            <person name="Andersen M.R."/>
            <person name="Neff N."/>
            <person name="Passarelli B."/>
            <person name="Koh W."/>
            <person name="Fan H.C."/>
            <person name="Wang J."/>
            <person name="Gui Y."/>
            <person name="Lee K.H."/>
            <person name="Betenbaugh M.J."/>
            <person name="Quake S.R."/>
            <person name="Famili I."/>
            <person name="Palsson B.O."/>
            <person name="Wang J."/>
        </authorList>
    </citation>
    <scope>NUCLEOTIDE SEQUENCE [LARGE SCALE GENOMIC DNA]</scope>
    <source>
        <strain evidence="3">CHO K1 cell line</strain>
    </source>
</reference>
<sequence length="54" mass="5679">MGLLASCVALCCQRTPPFPVPTAEEEPGHDSSSLAANRCNLTERRHKGSPASKG</sequence>